<dbReference type="Proteomes" id="UP000280696">
    <property type="component" value="Unassembled WGS sequence"/>
</dbReference>
<dbReference type="OrthoDB" id="2162337at2"/>
<keyword evidence="7" id="KW-1185">Reference proteome</keyword>
<gene>
    <name evidence="6" type="ORF">D7V94_06035</name>
</gene>
<sequence length="348" mass="38873">MKNYIVVSNKKRKKLVAAIIMMILLLSGCGASSKGARTMEAATDTAAAAGAAQENGYADAGSYDMEEAIAEEVDTGEGGSDTPEVQSTQRKLIKNVDLEVETETFEELLADVKKRTEQFGGYIEKSSAYNGSSYYGKTNRNANLTIRIPAEKLDEFLTMVSESSNVISQNESVTDVTLQYVDMESHKKALVAEQERLLELLERAETIEDIITLESRLSEVRYQLESMESQLRTMDNQVSYSTVCLYITEVTKYTPVKEQTPWEKIATGFMDSLFDVGNSLLNFGIDCVINLPYLILWAVILIIVFFIVRLIIRLVKKVKQKKLAKMMQRPGGHPKPGMPETEQKSAQK</sequence>
<evidence type="ECO:0000256" key="2">
    <source>
        <dbReference type="SAM" id="MobiDB-lite"/>
    </source>
</evidence>
<feature type="coiled-coil region" evidence="1">
    <location>
        <begin position="183"/>
        <end position="237"/>
    </location>
</feature>
<dbReference type="InterPro" id="IPR025645">
    <property type="entry name" value="DUF4349"/>
</dbReference>
<keyword evidence="3" id="KW-0812">Transmembrane</keyword>
<feature type="signal peptide" evidence="4">
    <location>
        <begin position="1"/>
        <end position="31"/>
    </location>
</feature>
<evidence type="ECO:0000256" key="1">
    <source>
        <dbReference type="SAM" id="Coils"/>
    </source>
</evidence>
<feature type="region of interest" description="Disordered" evidence="2">
    <location>
        <begin position="326"/>
        <end position="348"/>
    </location>
</feature>
<accession>A0A3A9B0A8</accession>
<evidence type="ECO:0000259" key="5">
    <source>
        <dbReference type="Pfam" id="PF14257"/>
    </source>
</evidence>
<reference evidence="6 7" key="1">
    <citation type="submission" date="2018-09" db="EMBL/GenBank/DDBJ databases">
        <title>Murine metabolic-syndrome-specific gut microbial biobank.</title>
        <authorList>
            <person name="Liu C."/>
        </authorList>
    </citation>
    <scope>NUCLEOTIDE SEQUENCE [LARGE SCALE GENOMIC DNA]</scope>
    <source>
        <strain evidence="6 7">0.1xD8-82</strain>
    </source>
</reference>
<evidence type="ECO:0000313" key="6">
    <source>
        <dbReference type="EMBL" id="RKI92866.1"/>
    </source>
</evidence>
<proteinExistence type="predicted"/>
<dbReference type="RefSeq" id="WP_120467774.1">
    <property type="nucleotide sequence ID" value="NZ_RAYQ01000004.1"/>
</dbReference>
<keyword evidence="3" id="KW-0472">Membrane</keyword>
<dbReference type="EMBL" id="RAYQ01000004">
    <property type="protein sequence ID" value="RKI92866.1"/>
    <property type="molecule type" value="Genomic_DNA"/>
</dbReference>
<organism evidence="6 7">
    <name type="scientific">Parablautia intestinalis</name>
    <dbReference type="NCBI Taxonomy" id="2320100"/>
    <lineage>
        <taxon>Bacteria</taxon>
        <taxon>Bacillati</taxon>
        <taxon>Bacillota</taxon>
        <taxon>Clostridia</taxon>
        <taxon>Lachnospirales</taxon>
        <taxon>Lachnospiraceae</taxon>
        <taxon>Parablautia</taxon>
    </lineage>
</organism>
<feature type="domain" description="DUF4349" evidence="5">
    <location>
        <begin position="90"/>
        <end position="304"/>
    </location>
</feature>
<keyword evidence="3" id="KW-1133">Transmembrane helix</keyword>
<evidence type="ECO:0000313" key="7">
    <source>
        <dbReference type="Proteomes" id="UP000280696"/>
    </source>
</evidence>
<feature type="chain" id="PRO_5017191291" evidence="4">
    <location>
        <begin position="32"/>
        <end position="348"/>
    </location>
</feature>
<keyword evidence="1" id="KW-0175">Coiled coil</keyword>
<feature type="transmembrane region" description="Helical" evidence="3">
    <location>
        <begin position="291"/>
        <end position="312"/>
    </location>
</feature>
<evidence type="ECO:0000256" key="4">
    <source>
        <dbReference type="SAM" id="SignalP"/>
    </source>
</evidence>
<comment type="caution">
    <text evidence="6">The sequence shown here is derived from an EMBL/GenBank/DDBJ whole genome shotgun (WGS) entry which is preliminary data.</text>
</comment>
<dbReference type="PROSITE" id="PS51257">
    <property type="entry name" value="PROKAR_LIPOPROTEIN"/>
    <property type="match status" value="1"/>
</dbReference>
<protein>
    <submittedName>
        <fullName evidence="6">DUF4349 domain-containing protein</fullName>
    </submittedName>
</protein>
<evidence type="ECO:0000256" key="3">
    <source>
        <dbReference type="SAM" id="Phobius"/>
    </source>
</evidence>
<dbReference type="AlphaFoldDB" id="A0A3A9B0A8"/>
<name>A0A3A9B0A8_9FIRM</name>
<keyword evidence="4" id="KW-0732">Signal</keyword>
<dbReference type="Pfam" id="PF14257">
    <property type="entry name" value="DUF4349"/>
    <property type="match status" value="1"/>
</dbReference>